<evidence type="ECO:0000256" key="2">
    <source>
        <dbReference type="SAM" id="SignalP"/>
    </source>
</evidence>
<reference evidence="4 5" key="1">
    <citation type="submission" date="2016-10" db="EMBL/GenBank/DDBJ databases">
        <authorList>
            <person name="de Groot N.N."/>
        </authorList>
    </citation>
    <scope>NUCLEOTIDE SEQUENCE [LARGE SCALE GENOMIC DNA]</scope>
    <source>
        <strain evidence="4 5">ATCC 43154</strain>
    </source>
</reference>
<name>A0A1I4RG86_9BURK</name>
<dbReference type="OrthoDB" id="185602at2"/>
<feature type="domain" description="CBM-cenC" evidence="3">
    <location>
        <begin position="154"/>
        <end position="298"/>
    </location>
</feature>
<keyword evidence="5" id="KW-1185">Reference proteome</keyword>
<keyword evidence="2" id="KW-0732">Signal</keyword>
<feature type="chain" id="PRO_5011659048" evidence="2">
    <location>
        <begin position="25"/>
        <end position="594"/>
    </location>
</feature>
<dbReference type="AlphaFoldDB" id="A0A1I4RG86"/>
<organism evidence="4 5">
    <name type="scientific">Rugamonas rubra</name>
    <dbReference type="NCBI Taxonomy" id="758825"/>
    <lineage>
        <taxon>Bacteria</taxon>
        <taxon>Pseudomonadati</taxon>
        <taxon>Pseudomonadota</taxon>
        <taxon>Betaproteobacteria</taxon>
        <taxon>Burkholderiales</taxon>
        <taxon>Oxalobacteraceae</taxon>
        <taxon>Telluria group</taxon>
        <taxon>Rugamonas</taxon>
    </lineage>
</organism>
<proteinExistence type="predicted"/>
<dbReference type="SUPFAM" id="SSF49785">
    <property type="entry name" value="Galactose-binding domain-like"/>
    <property type="match status" value="1"/>
</dbReference>
<dbReference type="EMBL" id="FOTW01000022">
    <property type="protein sequence ID" value="SFM51217.1"/>
    <property type="molecule type" value="Genomic_DNA"/>
</dbReference>
<dbReference type="RefSeq" id="WP_093389777.1">
    <property type="nucleotide sequence ID" value="NZ_FOTW01000022.1"/>
</dbReference>
<dbReference type="Gene3D" id="2.60.120.260">
    <property type="entry name" value="Galactose-binding domain-like"/>
    <property type="match status" value="1"/>
</dbReference>
<dbReference type="Pfam" id="PF02018">
    <property type="entry name" value="CBM_4_9"/>
    <property type="match status" value="1"/>
</dbReference>
<gene>
    <name evidence="4" type="ORF">SAMN02982985_04322</name>
</gene>
<evidence type="ECO:0000256" key="1">
    <source>
        <dbReference type="ARBA" id="ARBA00022801"/>
    </source>
</evidence>
<sequence>MRRSKLSLAVITLLSSLTSHSAFAENSSTPSCVNCFEKRWVYFGGNVALDADFQKLKEIIVRAKAAGYNGIALNSSGYGSYGVMIQRTGSAVSTYYGNFKAIVDFAKSTGIELIPVGGGPEVPAVAAPQLVEALPVQETPFLVHDGKAVPLGQSIVTDSSFENNDGAWKLFDTASGGVSFDTSVAHTGNRSIKFTQASTTNLARIHRELVGLRKHSAYRMSFWVKTENYDAPLRIQIHGADTSQPIYSNASAGLGWGTDSKGQWNKEPNGFAATQEWTKYDIDFNTGNFDRLKFYLGSWSNGKYKLGKAWLDDVEINEIGLAHTVRRTDKSLPVIVQSEDRSITYVESKDYVVEVGSLTLPQESSIREGDVLRVSAYQSGRNMTSAWSTPASACHQSFFDIQKEYFDKVYGLLDSPKKFFLYYDENRLLNWDPVCPPGSAGEYLANMFKKHQDTLAAGVNKPELYVWNDMFDPYVNAVPVYWAVNGDLRNSWKGLNTDTTVVNWSNPKDGKSVDSLKFFAGHGNKQMIAGYYDVADLTNVRAWMQSLSEAEKNGVTGVNGFMYTTFDSDKAKGYGALEDVAEFIKQNYSARWPK</sequence>
<dbReference type="InterPro" id="IPR003305">
    <property type="entry name" value="CenC_carb-bd"/>
</dbReference>
<feature type="signal peptide" evidence="2">
    <location>
        <begin position="1"/>
        <end position="24"/>
    </location>
</feature>
<evidence type="ECO:0000313" key="4">
    <source>
        <dbReference type="EMBL" id="SFM51217.1"/>
    </source>
</evidence>
<protein>
    <submittedName>
        <fullName evidence="4">Carbohydrate binding domain-containing protein</fullName>
    </submittedName>
</protein>
<evidence type="ECO:0000313" key="5">
    <source>
        <dbReference type="Proteomes" id="UP000199470"/>
    </source>
</evidence>
<dbReference type="Proteomes" id="UP000199470">
    <property type="component" value="Unassembled WGS sequence"/>
</dbReference>
<dbReference type="InterPro" id="IPR008979">
    <property type="entry name" value="Galactose-bd-like_sf"/>
</dbReference>
<dbReference type="GO" id="GO:0016798">
    <property type="term" value="F:hydrolase activity, acting on glycosyl bonds"/>
    <property type="evidence" value="ECO:0007669"/>
    <property type="project" value="InterPro"/>
</dbReference>
<keyword evidence="1" id="KW-0378">Hydrolase</keyword>
<dbReference type="STRING" id="758825.SAMN02982985_04322"/>
<accession>A0A1I4RG86</accession>
<dbReference type="Gene3D" id="3.20.20.80">
    <property type="entry name" value="Glycosidases"/>
    <property type="match status" value="1"/>
</dbReference>
<evidence type="ECO:0000259" key="3">
    <source>
        <dbReference type="Pfam" id="PF02018"/>
    </source>
</evidence>